<name>E1X2P9_HALMS</name>
<dbReference type="HOGENOM" id="CLU_757922_0_0_7"/>
<dbReference type="NCBIfam" id="TIGR04562">
    <property type="entry name" value="TIGR04552 family protein"/>
    <property type="match status" value="1"/>
</dbReference>
<dbReference type="PATRIC" id="fig|862908.3.peg.153"/>
<dbReference type="EMBL" id="FQ312005">
    <property type="protein sequence ID" value="CBW25094.1"/>
    <property type="molecule type" value="Genomic_DNA"/>
</dbReference>
<evidence type="ECO:0000313" key="2">
    <source>
        <dbReference type="Proteomes" id="UP000008963"/>
    </source>
</evidence>
<proteinExistence type="predicted"/>
<protein>
    <submittedName>
        <fullName evidence="1">Uncharacterized protein</fullName>
    </submittedName>
</protein>
<dbReference type="InterPro" id="IPR030824">
    <property type="entry name" value="CHP04562"/>
</dbReference>
<dbReference type="RefSeq" id="WP_014242883.1">
    <property type="nucleotide sequence ID" value="NC_016620.1"/>
</dbReference>
<dbReference type="eggNOG" id="ENOG5032ETA">
    <property type="taxonomic scope" value="Bacteria"/>
</dbReference>
<gene>
    <name evidence="1" type="ordered locus">BMS_0158</name>
</gene>
<dbReference type="AlphaFoldDB" id="E1X2P9"/>
<accession>E1X2P9</accession>
<dbReference type="OrthoDB" id="5289216at2"/>
<organism evidence="1 2">
    <name type="scientific">Halobacteriovorax marinus (strain ATCC BAA-682 / DSM 15412 / SJ)</name>
    <name type="common">Bacteriovorax marinus</name>
    <dbReference type="NCBI Taxonomy" id="862908"/>
    <lineage>
        <taxon>Bacteria</taxon>
        <taxon>Pseudomonadati</taxon>
        <taxon>Bdellovibrionota</taxon>
        <taxon>Bacteriovoracia</taxon>
        <taxon>Bacteriovoracales</taxon>
        <taxon>Halobacteriovoraceae</taxon>
        <taxon>Halobacteriovorax</taxon>
    </lineage>
</organism>
<dbReference type="KEGG" id="bmx:BMS_0158"/>
<keyword evidence="2" id="KW-1185">Reference proteome</keyword>
<dbReference type="NCBIfam" id="TIGR04552">
    <property type="entry name" value="TIGR04552 family protein"/>
    <property type="match status" value="1"/>
</dbReference>
<reference evidence="2" key="1">
    <citation type="journal article" date="2013" name="ISME J.">
        <title>A small predatory core genome in the divergent marine Bacteriovorax marinus SJ and the terrestrial Bdellovibrio bacteriovorus.</title>
        <authorList>
            <person name="Crossman L.C."/>
            <person name="Chen H."/>
            <person name="Cerdeno-Tarraga A.M."/>
            <person name="Brooks K."/>
            <person name="Quail M.A."/>
            <person name="Pineiro S.A."/>
            <person name="Hobley L."/>
            <person name="Sockett R.E."/>
            <person name="Bentley S.D."/>
            <person name="Parkhill J."/>
            <person name="Williams H.N."/>
            <person name="Stine O.C."/>
        </authorList>
    </citation>
    <scope>NUCLEOTIDE SEQUENCE [LARGE SCALE GENOMIC DNA]</scope>
    <source>
        <strain evidence="2">ATCC BAA-682 / DSM 15412 / SJ</strain>
    </source>
</reference>
<evidence type="ECO:0000313" key="1">
    <source>
        <dbReference type="EMBL" id="CBW25094.1"/>
    </source>
</evidence>
<sequence length="408" mass="47558">MVRPDYLSKYMFDWEILDVVVGGRSALDSKFFVTPLMEANQINQFLKGYGLDPNDPISKAELFGNFQEAMQFVRRYFLKEGNSEGLDLKIPNSLYMITDVSELLMLATGQKEGTEREDQLWAEIILKVMHTILHVDKDLRSTYFSVIQTQIFDKFYKYITRDSDSLFLSNGEEKIKLIDFETKSKKARESVIIKLLHKVENVAEELFDRVGVRFITESKFDALRVVNFLVRENIIIPHNIKPSRSINTLVNLQDLKEKYQNIIKMSLRNDLAEDRFLNAIEREIAENIGLTDQDRNKHTSKKYKAIQFTCRQLIKYKNPFFKEFSAVRKAAKEDGESELAKSIMNLDLSMIARDVRFFYPFEVQIADLKSHKENTEGEASHAEYKKAQTRSAMKRVFGNLIKYKNLEV</sequence>
<dbReference type="Proteomes" id="UP000008963">
    <property type="component" value="Chromosome"/>
</dbReference>